<gene>
    <name evidence="2" type="ORF">ILEXP_LOCUS19784</name>
</gene>
<dbReference type="EMBL" id="CAUOFW020002158">
    <property type="protein sequence ID" value="CAK9151615.1"/>
    <property type="molecule type" value="Genomic_DNA"/>
</dbReference>
<accession>A0ABC8S467</accession>
<sequence length="116" mass="12943">MMKEDSKVKWGNLIGYVIVPFTIALQEDPLSYVLEAKAVMDRKKLSFEAITTYVVSKFILKIFGVKAAAAVTHKLVSNTTMAFSNVVGPQEEISLYGHPLAYIAPTFYGLPYEKYS</sequence>
<feature type="domain" description="O-acyltransferase WSD1 C-terminal" evidence="1">
    <location>
        <begin position="10"/>
        <end position="111"/>
    </location>
</feature>
<dbReference type="Proteomes" id="UP001642360">
    <property type="component" value="Unassembled WGS sequence"/>
</dbReference>
<comment type="caution">
    <text evidence="2">The sequence shown here is derived from an EMBL/GenBank/DDBJ whole genome shotgun (WGS) entry which is preliminary data.</text>
</comment>
<dbReference type="PANTHER" id="PTHR31650">
    <property type="entry name" value="O-ACYLTRANSFERASE (WSD1-LIKE) FAMILY PROTEIN"/>
    <property type="match status" value="1"/>
</dbReference>
<proteinExistence type="predicted"/>
<organism evidence="2 3">
    <name type="scientific">Ilex paraguariensis</name>
    <name type="common">yerba mate</name>
    <dbReference type="NCBI Taxonomy" id="185542"/>
    <lineage>
        <taxon>Eukaryota</taxon>
        <taxon>Viridiplantae</taxon>
        <taxon>Streptophyta</taxon>
        <taxon>Embryophyta</taxon>
        <taxon>Tracheophyta</taxon>
        <taxon>Spermatophyta</taxon>
        <taxon>Magnoliopsida</taxon>
        <taxon>eudicotyledons</taxon>
        <taxon>Gunneridae</taxon>
        <taxon>Pentapetalae</taxon>
        <taxon>asterids</taxon>
        <taxon>campanulids</taxon>
        <taxon>Aquifoliales</taxon>
        <taxon>Aquifoliaceae</taxon>
        <taxon>Ilex</taxon>
    </lineage>
</organism>
<dbReference type="AlphaFoldDB" id="A0ABC8S467"/>
<dbReference type="PANTHER" id="PTHR31650:SF1">
    <property type="entry name" value="WAX ESTER SYNTHASE_DIACYLGLYCEROL ACYLTRANSFERASE 4-RELATED"/>
    <property type="match status" value="1"/>
</dbReference>
<dbReference type="InterPro" id="IPR045034">
    <property type="entry name" value="O-acyltransferase_WSD1-like"/>
</dbReference>
<dbReference type="Pfam" id="PF06974">
    <property type="entry name" value="WS_DGAT_C"/>
    <property type="match status" value="1"/>
</dbReference>
<protein>
    <recommendedName>
        <fullName evidence="1">O-acyltransferase WSD1 C-terminal domain-containing protein</fullName>
    </recommendedName>
</protein>
<evidence type="ECO:0000259" key="1">
    <source>
        <dbReference type="Pfam" id="PF06974"/>
    </source>
</evidence>
<evidence type="ECO:0000313" key="2">
    <source>
        <dbReference type="EMBL" id="CAK9151615.1"/>
    </source>
</evidence>
<reference evidence="2 3" key="1">
    <citation type="submission" date="2024-02" db="EMBL/GenBank/DDBJ databases">
        <authorList>
            <person name="Vignale AGUSTIN F."/>
            <person name="Sosa J E."/>
            <person name="Modenutti C."/>
        </authorList>
    </citation>
    <scope>NUCLEOTIDE SEQUENCE [LARGE SCALE GENOMIC DNA]</scope>
</reference>
<dbReference type="InterPro" id="IPR009721">
    <property type="entry name" value="O-acyltransferase_WSD1_C"/>
</dbReference>
<keyword evidence="3" id="KW-1185">Reference proteome</keyword>
<evidence type="ECO:0000313" key="3">
    <source>
        <dbReference type="Proteomes" id="UP001642360"/>
    </source>
</evidence>
<name>A0ABC8S467_9AQUA</name>